<accession>A0A9P8NTF5</accession>
<dbReference type="EMBL" id="JAEUBD010001571">
    <property type="protein sequence ID" value="KAH3659062.1"/>
    <property type="molecule type" value="Genomic_DNA"/>
</dbReference>
<reference evidence="1" key="1">
    <citation type="journal article" date="2021" name="Open Biol.">
        <title>Shared evolutionary footprints suggest mitochondrial oxidative damage underlies multiple complex I losses in fungi.</title>
        <authorList>
            <person name="Schikora-Tamarit M.A."/>
            <person name="Marcet-Houben M."/>
            <person name="Nosek J."/>
            <person name="Gabaldon T."/>
        </authorList>
    </citation>
    <scope>NUCLEOTIDE SEQUENCE</scope>
    <source>
        <strain evidence="1">NCAIM Y.01608</strain>
    </source>
</reference>
<evidence type="ECO:0000313" key="1">
    <source>
        <dbReference type="EMBL" id="KAH3659062.1"/>
    </source>
</evidence>
<organism evidence="1 2">
    <name type="scientific">Ogataea polymorpha</name>
    <dbReference type="NCBI Taxonomy" id="460523"/>
    <lineage>
        <taxon>Eukaryota</taxon>
        <taxon>Fungi</taxon>
        <taxon>Dikarya</taxon>
        <taxon>Ascomycota</taxon>
        <taxon>Saccharomycotina</taxon>
        <taxon>Pichiomycetes</taxon>
        <taxon>Pichiales</taxon>
        <taxon>Pichiaceae</taxon>
        <taxon>Ogataea</taxon>
    </lineage>
</organism>
<sequence length="150" mass="17100">MASSRIPDDHITRLTVDLNFLAAAIHKPFELLLGNLVVIKFIPVLSADLGCKEFVEQLVGSTVDNQTSIVRALLTETEDTLHAVKTTFEWRLVKMRPWRFTRLVLTVRQGDVQTVKRGKQLVGSPEFFKDFQNARFHSCIPQEFFVVNTV</sequence>
<protein>
    <submittedName>
        <fullName evidence="1">Uncharacterized protein</fullName>
    </submittedName>
</protein>
<dbReference type="AlphaFoldDB" id="A0A9P8NTF5"/>
<name>A0A9P8NTF5_9ASCO</name>
<dbReference type="Proteomes" id="UP000788993">
    <property type="component" value="Unassembled WGS sequence"/>
</dbReference>
<reference evidence="1" key="2">
    <citation type="submission" date="2021-01" db="EMBL/GenBank/DDBJ databases">
        <authorList>
            <person name="Schikora-Tamarit M.A."/>
        </authorList>
    </citation>
    <scope>NUCLEOTIDE SEQUENCE</scope>
    <source>
        <strain evidence="1">NCAIM Y.01608</strain>
    </source>
</reference>
<comment type="caution">
    <text evidence="1">The sequence shown here is derived from an EMBL/GenBank/DDBJ whole genome shotgun (WGS) entry which is preliminary data.</text>
</comment>
<proteinExistence type="predicted"/>
<gene>
    <name evidence="1" type="ORF">OGATHE_006788</name>
</gene>
<evidence type="ECO:0000313" key="2">
    <source>
        <dbReference type="Proteomes" id="UP000788993"/>
    </source>
</evidence>
<keyword evidence="2" id="KW-1185">Reference proteome</keyword>